<evidence type="ECO:0000256" key="13">
    <source>
        <dbReference type="HAMAP-Rule" id="MF_00942"/>
    </source>
</evidence>
<dbReference type="GO" id="GO:0141016">
    <property type="term" value="F:G/T mismatch-specific thymine-DNA glycosylase activity"/>
    <property type="evidence" value="ECO:0007669"/>
    <property type="project" value="UniProtKB-EC"/>
</dbReference>
<dbReference type="EC" id="4.2.99.18" evidence="13"/>
<dbReference type="KEGG" id="ast:Asulf_01604"/>
<keyword evidence="4 13" id="KW-0227">DNA damage</keyword>
<keyword evidence="5 13" id="KW-0378">Hydrolase</keyword>
<dbReference type="GO" id="GO:0046872">
    <property type="term" value="F:metal ion binding"/>
    <property type="evidence" value="ECO:0007669"/>
    <property type="project" value="UniProtKB-KW"/>
</dbReference>
<keyword evidence="2 13" id="KW-0004">4Fe-4S</keyword>
<evidence type="ECO:0000256" key="1">
    <source>
        <dbReference type="ARBA" id="ARBA00008343"/>
    </source>
</evidence>
<dbReference type="SUPFAM" id="SSF48150">
    <property type="entry name" value="DNA-glycosylase"/>
    <property type="match status" value="1"/>
</dbReference>
<dbReference type="GeneID" id="15393239"/>
<evidence type="ECO:0000256" key="3">
    <source>
        <dbReference type="ARBA" id="ARBA00022723"/>
    </source>
</evidence>
<evidence type="ECO:0000256" key="12">
    <source>
        <dbReference type="ARBA" id="ARBA00052915"/>
    </source>
</evidence>
<dbReference type="PANTHER" id="PTHR43286:SF1">
    <property type="entry name" value="ENDONUCLEASE III-LIKE PROTEIN 1"/>
    <property type="match status" value="1"/>
</dbReference>
<keyword evidence="3 13" id="KW-0479">Metal-binding</keyword>
<keyword evidence="16" id="KW-0540">Nuclease</keyword>
<feature type="binding site" evidence="13">
    <location>
        <position position="205"/>
    </location>
    <ligand>
        <name>[4Fe-4S] cluster</name>
        <dbReference type="ChEBI" id="CHEBI:49883"/>
    </ligand>
</feature>
<evidence type="ECO:0000256" key="10">
    <source>
        <dbReference type="ARBA" id="ARBA00023239"/>
    </source>
</evidence>
<dbReference type="FunFam" id="1.10.340.30:FF:000001">
    <property type="entry name" value="Endonuclease III"/>
    <property type="match status" value="1"/>
</dbReference>
<evidence type="ECO:0000256" key="6">
    <source>
        <dbReference type="ARBA" id="ARBA00023004"/>
    </source>
</evidence>
<dbReference type="GO" id="GO:0006289">
    <property type="term" value="P:nucleotide-excision repair"/>
    <property type="evidence" value="ECO:0007669"/>
    <property type="project" value="TreeGrafter"/>
</dbReference>
<proteinExistence type="inferred from homology"/>
<evidence type="ECO:0000256" key="4">
    <source>
        <dbReference type="ARBA" id="ARBA00022763"/>
    </source>
</evidence>
<dbReference type="HAMAP" id="MF_00942">
    <property type="entry name" value="Nth"/>
    <property type="match status" value="1"/>
</dbReference>
<dbReference type="InterPro" id="IPR004036">
    <property type="entry name" value="Endonuclease-III-like_CS2"/>
</dbReference>
<comment type="catalytic activity">
    <reaction evidence="12">
        <text>Hydrolyzes mismatched double-stranded DNA and polynucleotides, releasing free thymine.</text>
        <dbReference type="EC" id="3.2.2.29"/>
    </reaction>
</comment>
<evidence type="ECO:0000256" key="5">
    <source>
        <dbReference type="ARBA" id="ARBA00022801"/>
    </source>
</evidence>
<organism evidence="16 17">
    <name type="scientific">Archaeoglobus sulfaticallidus PM70-1</name>
    <dbReference type="NCBI Taxonomy" id="387631"/>
    <lineage>
        <taxon>Archaea</taxon>
        <taxon>Methanobacteriati</taxon>
        <taxon>Methanobacteriota</taxon>
        <taxon>Archaeoglobi</taxon>
        <taxon>Archaeoglobales</taxon>
        <taxon>Archaeoglobaceae</taxon>
        <taxon>Archaeoglobus</taxon>
    </lineage>
</organism>
<gene>
    <name evidence="13" type="primary">nth</name>
    <name evidence="16" type="ORF">Asulf_01604</name>
</gene>
<dbReference type="Proteomes" id="UP000013307">
    <property type="component" value="Chromosome"/>
</dbReference>
<evidence type="ECO:0000313" key="16">
    <source>
        <dbReference type="EMBL" id="AGK61580.1"/>
    </source>
</evidence>
<dbReference type="Gene3D" id="1.10.1670.10">
    <property type="entry name" value="Helix-hairpin-Helix base-excision DNA repair enzymes (C-terminal)"/>
    <property type="match status" value="1"/>
</dbReference>
<name>N0BMU2_9EURY</name>
<dbReference type="SMART" id="SM00278">
    <property type="entry name" value="HhH1"/>
    <property type="match status" value="2"/>
</dbReference>
<dbReference type="HOGENOM" id="CLU_012862_3_3_2"/>
<evidence type="ECO:0000259" key="15">
    <source>
        <dbReference type="SMART" id="SM00478"/>
    </source>
</evidence>
<dbReference type="SMART" id="SM00525">
    <property type="entry name" value="FES"/>
    <property type="match status" value="1"/>
</dbReference>
<dbReference type="AlphaFoldDB" id="N0BMU2"/>
<comment type="function">
    <text evidence="13">DNA repair enzyme that has both DNA N-glycosylase activity and AP-lyase activity. The DNA N-glycosylase activity releases various damaged pyrimidines from DNA by cleaving the N-glycosidic bond, leaving an AP (apurinic/apyrimidinic) site. The AP-lyase activity cleaves the phosphodiester bond 3' to the AP site by a beta-elimination, leaving a 3'-terminal unsaturated sugar and a product with a terminal 5'-phosphate.</text>
</comment>
<dbReference type="STRING" id="387631.Asulf_01604"/>
<dbReference type="GO" id="GO:0006285">
    <property type="term" value="P:base-excision repair, AP site formation"/>
    <property type="evidence" value="ECO:0007669"/>
    <property type="project" value="TreeGrafter"/>
</dbReference>
<dbReference type="Pfam" id="PF10576">
    <property type="entry name" value="EndIII_4Fe-2S"/>
    <property type="match status" value="1"/>
</dbReference>
<feature type="domain" description="HhH-GPD" evidence="15">
    <location>
        <begin position="49"/>
        <end position="196"/>
    </location>
</feature>
<comment type="cofactor">
    <cofactor evidence="13">
        <name>[4Fe-4S] cluster</name>
        <dbReference type="ChEBI" id="CHEBI:49883"/>
    </cofactor>
    <text evidence="13">Binds 1 [4Fe-4S] cluster.</text>
</comment>
<dbReference type="EMBL" id="CP005290">
    <property type="protein sequence ID" value="AGK61580.1"/>
    <property type="molecule type" value="Genomic_DNA"/>
</dbReference>
<dbReference type="FunFam" id="1.10.1670.10:FF:000001">
    <property type="entry name" value="Endonuclease III"/>
    <property type="match status" value="1"/>
</dbReference>
<dbReference type="Pfam" id="PF00633">
    <property type="entry name" value="HHH"/>
    <property type="match status" value="1"/>
</dbReference>
<feature type="binding site" evidence="13">
    <location>
        <position position="198"/>
    </location>
    <ligand>
        <name>[4Fe-4S] cluster</name>
        <dbReference type="ChEBI" id="CHEBI:49883"/>
    </ligand>
</feature>
<dbReference type="GO" id="GO:0140078">
    <property type="term" value="F:class I DNA-(apurinic or apyrimidinic site) endonuclease activity"/>
    <property type="evidence" value="ECO:0007669"/>
    <property type="project" value="UniProtKB-EC"/>
</dbReference>
<sequence length="221" mass="25179">MSAQEISKRIDWDRLLEAMESEGFKRKAPVLTLKRFLNTPFQHLVFTILSARTRDEQTAKAVENLFKVVSTPKDLAKLEISEIERLIKSTGFYRNKAKNLKAMAEVLVREYNSKVPDDFDELLKLPGVGRKTANVVLASAFNRNTIGVDTHVHRISNRLGLVNTSKPEDTEIELKKIVPERYWRRVNKAFVAFGQTVCKPVKPLCEECPINDICPKIGVKL</sequence>
<dbReference type="Pfam" id="PF00730">
    <property type="entry name" value="HhH-GPD"/>
    <property type="match status" value="1"/>
</dbReference>
<evidence type="ECO:0000256" key="7">
    <source>
        <dbReference type="ARBA" id="ARBA00023014"/>
    </source>
</evidence>
<keyword evidence="17" id="KW-1185">Reference proteome</keyword>
<dbReference type="InterPro" id="IPR003583">
    <property type="entry name" value="Hlx-hairpin-Hlx_DNA-bd_motif"/>
</dbReference>
<evidence type="ECO:0000256" key="2">
    <source>
        <dbReference type="ARBA" id="ARBA00022485"/>
    </source>
</evidence>
<evidence type="ECO:0000259" key="14">
    <source>
        <dbReference type="SMART" id="SM00278"/>
    </source>
</evidence>
<evidence type="ECO:0000256" key="8">
    <source>
        <dbReference type="ARBA" id="ARBA00023125"/>
    </source>
</evidence>
<keyword evidence="11 13" id="KW-0326">Glycosidase</keyword>
<feature type="binding site" evidence="13">
    <location>
        <position position="214"/>
    </location>
    <ligand>
        <name>[4Fe-4S] cluster</name>
        <dbReference type="ChEBI" id="CHEBI:49883"/>
    </ligand>
</feature>
<dbReference type="PIRSF" id="PIRSF001435">
    <property type="entry name" value="Nth"/>
    <property type="match status" value="1"/>
</dbReference>
<evidence type="ECO:0000313" key="17">
    <source>
        <dbReference type="Proteomes" id="UP000013307"/>
    </source>
</evidence>
<dbReference type="NCBIfam" id="TIGR01083">
    <property type="entry name" value="nth"/>
    <property type="match status" value="1"/>
</dbReference>
<evidence type="ECO:0000256" key="9">
    <source>
        <dbReference type="ARBA" id="ARBA00023204"/>
    </source>
</evidence>
<dbReference type="InterPro" id="IPR003265">
    <property type="entry name" value="HhH-GPD_domain"/>
</dbReference>
<dbReference type="CDD" id="cd00056">
    <property type="entry name" value="ENDO3c"/>
    <property type="match status" value="1"/>
</dbReference>
<dbReference type="PROSITE" id="PS00764">
    <property type="entry name" value="ENDONUCLEASE_III_1"/>
    <property type="match status" value="1"/>
</dbReference>
<keyword evidence="9 13" id="KW-0234">DNA repair</keyword>
<feature type="domain" description="Helix-hairpin-helix DNA-binding motif class 1" evidence="14">
    <location>
        <begin position="84"/>
        <end position="103"/>
    </location>
</feature>
<reference evidence="16 17" key="1">
    <citation type="journal article" date="2013" name="Genome Announc.">
        <title>Complete Genome Sequence of the Thermophilic and Facultatively Chemolithoautotrophic Sulfate Reducer Archaeoglobus sulfaticallidus Strain PM70-1T.</title>
        <authorList>
            <person name="Stokke R."/>
            <person name="Hocking W.P."/>
            <person name="Steinsbu B.O."/>
            <person name="Steen I.H."/>
        </authorList>
    </citation>
    <scope>NUCLEOTIDE SEQUENCE [LARGE SCALE GENOMIC DNA]</scope>
    <source>
        <strain evidence="16">PM70-1</strain>
    </source>
</reference>
<keyword evidence="6 13" id="KW-0408">Iron</keyword>
<keyword evidence="8 13" id="KW-0238">DNA-binding</keyword>
<keyword evidence="10 13" id="KW-0456">Lyase</keyword>
<dbReference type="GO" id="GO:0051539">
    <property type="term" value="F:4 iron, 4 sulfur cluster binding"/>
    <property type="evidence" value="ECO:0007669"/>
    <property type="project" value="UniProtKB-UniRule"/>
</dbReference>
<dbReference type="InterPro" id="IPR000445">
    <property type="entry name" value="HhH_motif"/>
</dbReference>
<dbReference type="PROSITE" id="PS01155">
    <property type="entry name" value="ENDONUCLEASE_III_2"/>
    <property type="match status" value="1"/>
</dbReference>
<feature type="domain" description="Helix-hairpin-helix DNA-binding motif class 1" evidence="14">
    <location>
        <begin position="120"/>
        <end position="139"/>
    </location>
</feature>
<dbReference type="InterPro" id="IPR003651">
    <property type="entry name" value="Endonuclease3_FeS-loop_motif"/>
</dbReference>
<dbReference type="SMART" id="SM00478">
    <property type="entry name" value="ENDO3c"/>
    <property type="match status" value="1"/>
</dbReference>
<comment type="catalytic activity">
    <reaction evidence="13">
        <text>2'-deoxyribonucleotide-(2'-deoxyribose 5'-phosphate)-2'-deoxyribonucleotide-DNA = a 3'-end 2'-deoxyribonucleotide-(2,3-dehydro-2,3-deoxyribose 5'-phosphate)-DNA + a 5'-end 5'-phospho-2'-deoxyribonucleoside-DNA + H(+)</text>
        <dbReference type="Rhea" id="RHEA:66592"/>
        <dbReference type="Rhea" id="RHEA-COMP:13180"/>
        <dbReference type="Rhea" id="RHEA-COMP:16897"/>
        <dbReference type="Rhea" id="RHEA-COMP:17067"/>
        <dbReference type="ChEBI" id="CHEBI:15378"/>
        <dbReference type="ChEBI" id="CHEBI:136412"/>
        <dbReference type="ChEBI" id="CHEBI:157695"/>
        <dbReference type="ChEBI" id="CHEBI:167181"/>
        <dbReference type="EC" id="4.2.99.18"/>
    </reaction>
</comment>
<dbReference type="eggNOG" id="arCOG00459">
    <property type="taxonomic scope" value="Archaea"/>
</dbReference>
<feature type="binding site" evidence="13">
    <location>
        <position position="208"/>
    </location>
    <ligand>
        <name>[4Fe-4S] cluster</name>
        <dbReference type="ChEBI" id="CHEBI:49883"/>
    </ligand>
</feature>
<keyword evidence="7 13" id="KW-0411">Iron-sulfur</keyword>
<dbReference type="InterPro" id="IPR004035">
    <property type="entry name" value="Endouclease-III_FeS-bd_BS"/>
</dbReference>
<dbReference type="InterPro" id="IPR011257">
    <property type="entry name" value="DNA_glycosylase"/>
</dbReference>
<dbReference type="Gene3D" id="1.10.340.30">
    <property type="entry name" value="Hypothetical protein, domain 2"/>
    <property type="match status" value="1"/>
</dbReference>
<keyword evidence="16" id="KW-0255">Endonuclease</keyword>
<dbReference type="GO" id="GO:0003677">
    <property type="term" value="F:DNA binding"/>
    <property type="evidence" value="ECO:0007669"/>
    <property type="project" value="UniProtKB-UniRule"/>
</dbReference>
<protein>
    <recommendedName>
        <fullName evidence="13">Endonuclease III</fullName>
        <ecNumber evidence="13">4.2.99.18</ecNumber>
    </recommendedName>
    <alternativeName>
        <fullName evidence="13">DNA-(apurinic or apyrimidinic site) lyase</fullName>
    </alternativeName>
</protein>
<dbReference type="InterPro" id="IPR023170">
    <property type="entry name" value="HhH_base_excis_C"/>
</dbReference>
<evidence type="ECO:0000256" key="11">
    <source>
        <dbReference type="ARBA" id="ARBA00023295"/>
    </source>
</evidence>
<dbReference type="GO" id="GO:0000703">
    <property type="term" value="F:oxidized pyrimidine nucleobase lesion DNA N-glycosylase activity"/>
    <property type="evidence" value="ECO:0007669"/>
    <property type="project" value="TreeGrafter"/>
</dbReference>
<accession>N0BMU2</accession>
<dbReference type="InterPro" id="IPR005759">
    <property type="entry name" value="Nth"/>
</dbReference>
<dbReference type="PANTHER" id="PTHR43286">
    <property type="entry name" value="ENDONUCLEASE III-LIKE PROTEIN 1"/>
    <property type="match status" value="1"/>
</dbReference>
<dbReference type="RefSeq" id="WP_015591178.1">
    <property type="nucleotide sequence ID" value="NC_021169.1"/>
</dbReference>
<comment type="similarity">
    <text evidence="1 13">Belongs to the Nth/MutY family.</text>
</comment>